<evidence type="ECO:0000259" key="5">
    <source>
        <dbReference type="PROSITE" id="PS50893"/>
    </source>
</evidence>
<dbReference type="Pfam" id="PF00005">
    <property type="entry name" value="ABC_tran"/>
    <property type="match status" value="1"/>
</dbReference>
<dbReference type="GO" id="GO:0016887">
    <property type="term" value="F:ATP hydrolysis activity"/>
    <property type="evidence" value="ECO:0007669"/>
    <property type="project" value="InterPro"/>
</dbReference>
<keyword evidence="4 6" id="KW-0067">ATP-binding</keyword>
<keyword evidence="7" id="KW-1185">Reference proteome</keyword>
<evidence type="ECO:0000256" key="1">
    <source>
        <dbReference type="ARBA" id="ARBA00005417"/>
    </source>
</evidence>
<dbReference type="EMBL" id="JAGSOG010000123">
    <property type="protein sequence ID" value="MBR7836064.1"/>
    <property type="molecule type" value="Genomic_DNA"/>
</dbReference>
<feature type="domain" description="ABC transporter" evidence="5">
    <location>
        <begin position="44"/>
        <end position="269"/>
    </location>
</feature>
<dbReference type="Gene3D" id="3.40.50.300">
    <property type="entry name" value="P-loop containing nucleotide triphosphate hydrolases"/>
    <property type="match status" value="1"/>
</dbReference>
<dbReference type="AlphaFoldDB" id="A0A941EW28"/>
<gene>
    <name evidence="6" type="ORF">KDL01_22500</name>
</gene>
<dbReference type="GO" id="GO:0005524">
    <property type="term" value="F:ATP binding"/>
    <property type="evidence" value="ECO:0007669"/>
    <property type="project" value="UniProtKB-KW"/>
</dbReference>
<comment type="caution">
    <text evidence="6">The sequence shown here is derived from an EMBL/GenBank/DDBJ whole genome shotgun (WGS) entry which is preliminary data.</text>
</comment>
<dbReference type="InterPro" id="IPR017871">
    <property type="entry name" value="ABC_transporter-like_CS"/>
</dbReference>
<accession>A0A941EW28</accession>
<evidence type="ECO:0000256" key="2">
    <source>
        <dbReference type="ARBA" id="ARBA00022448"/>
    </source>
</evidence>
<dbReference type="SMART" id="SM00382">
    <property type="entry name" value="AAA"/>
    <property type="match status" value="1"/>
</dbReference>
<keyword evidence="2" id="KW-0813">Transport</keyword>
<evidence type="ECO:0000256" key="4">
    <source>
        <dbReference type="ARBA" id="ARBA00022840"/>
    </source>
</evidence>
<dbReference type="SUPFAM" id="SSF52540">
    <property type="entry name" value="P-loop containing nucleoside triphosphate hydrolases"/>
    <property type="match status" value="1"/>
</dbReference>
<dbReference type="PANTHER" id="PTHR43335:SF4">
    <property type="entry name" value="ABC TRANSPORTER, ATP-BINDING PROTEIN"/>
    <property type="match status" value="1"/>
</dbReference>
<protein>
    <submittedName>
        <fullName evidence="6">ATP-binding cassette domain-containing protein</fullName>
    </submittedName>
</protein>
<evidence type="ECO:0000256" key="3">
    <source>
        <dbReference type="ARBA" id="ARBA00022741"/>
    </source>
</evidence>
<dbReference type="PROSITE" id="PS50893">
    <property type="entry name" value="ABC_TRANSPORTER_2"/>
    <property type="match status" value="1"/>
</dbReference>
<name>A0A941EW28_9ACTN</name>
<comment type="similarity">
    <text evidence="1">Belongs to the ABC transporter superfamily.</text>
</comment>
<sequence length="348" mass="36695">MPADRCQPGVNRRHRADTGRAVDLHSTLFAPRPRTDEHVSGASIEVIELRKRFGSTVALDGMSFTVAPGKVTGFVGPNGAGKSTTIRAILGLDAPDAGRALIGGAAYRRLRHPLRHVGALVDDAALQPGRTGRNHLLWIARSQKIEAGRVDAVLEQVGLTSAGRRKAGGYSLGMRQRLGIGAALLGDPAVVILDEPFNGMDPEGIIWMRGLLRTLAQEKRSVLVSSHLMGELQGTADHVVVVGRGRVLADASIDDLVARVSRDQVLLRTSAPDQAVRLLGQAGAAAAGSGDIVTVTGIGAQRVVELLAAAGVAFSEVTAQRGTLEDVYLQLTSGEVEFRSGDGREGRR</sequence>
<dbReference type="InterPro" id="IPR003593">
    <property type="entry name" value="AAA+_ATPase"/>
</dbReference>
<dbReference type="InterPro" id="IPR003439">
    <property type="entry name" value="ABC_transporter-like_ATP-bd"/>
</dbReference>
<keyword evidence="3" id="KW-0547">Nucleotide-binding</keyword>
<dbReference type="Proteomes" id="UP000675781">
    <property type="component" value="Unassembled WGS sequence"/>
</dbReference>
<evidence type="ECO:0000313" key="7">
    <source>
        <dbReference type="Proteomes" id="UP000675781"/>
    </source>
</evidence>
<dbReference type="InterPro" id="IPR027417">
    <property type="entry name" value="P-loop_NTPase"/>
</dbReference>
<evidence type="ECO:0000313" key="6">
    <source>
        <dbReference type="EMBL" id="MBR7836064.1"/>
    </source>
</evidence>
<dbReference type="PANTHER" id="PTHR43335">
    <property type="entry name" value="ABC TRANSPORTER, ATP-BINDING PROTEIN"/>
    <property type="match status" value="1"/>
</dbReference>
<reference evidence="6" key="1">
    <citation type="submission" date="2021-04" db="EMBL/GenBank/DDBJ databases">
        <title>Genome based classification of Actinospica acidithermotolerans sp. nov., an actinobacterium isolated from an Indonesian hot spring.</title>
        <authorList>
            <person name="Kusuma A.B."/>
            <person name="Putra K.E."/>
            <person name="Nafisah S."/>
            <person name="Loh J."/>
            <person name="Nouioui I."/>
            <person name="Goodfellow M."/>
        </authorList>
    </citation>
    <scope>NUCLEOTIDE SEQUENCE</scope>
    <source>
        <strain evidence="6">CSCA 57</strain>
    </source>
</reference>
<dbReference type="PROSITE" id="PS00211">
    <property type="entry name" value="ABC_TRANSPORTER_1"/>
    <property type="match status" value="1"/>
</dbReference>
<organism evidence="6 7">
    <name type="scientific">Actinospica durhamensis</name>
    <dbReference type="NCBI Taxonomy" id="1508375"/>
    <lineage>
        <taxon>Bacteria</taxon>
        <taxon>Bacillati</taxon>
        <taxon>Actinomycetota</taxon>
        <taxon>Actinomycetes</taxon>
        <taxon>Catenulisporales</taxon>
        <taxon>Actinospicaceae</taxon>
        <taxon>Actinospica</taxon>
    </lineage>
</organism>
<proteinExistence type="inferred from homology"/>